<comment type="caution">
    <text evidence="2">The sequence shown here is derived from an EMBL/GenBank/DDBJ whole genome shotgun (WGS) entry which is preliminary data.</text>
</comment>
<protein>
    <submittedName>
        <fullName evidence="2">Uncharacterized protein</fullName>
    </submittedName>
</protein>
<name>A0ABU8LGQ6_9MICO</name>
<gene>
    <name evidence="2" type="ORF">WDU93_02325</name>
</gene>
<organism evidence="2 3">
    <name type="scientific">Microbacterium istanbulense</name>
    <dbReference type="NCBI Taxonomy" id="3122049"/>
    <lineage>
        <taxon>Bacteria</taxon>
        <taxon>Bacillati</taxon>
        <taxon>Actinomycetota</taxon>
        <taxon>Actinomycetes</taxon>
        <taxon>Micrococcales</taxon>
        <taxon>Microbacteriaceae</taxon>
        <taxon>Microbacterium</taxon>
    </lineage>
</organism>
<accession>A0ABU8LGQ6</accession>
<evidence type="ECO:0000256" key="1">
    <source>
        <dbReference type="SAM" id="MobiDB-lite"/>
    </source>
</evidence>
<dbReference type="RefSeq" id="WP_337316945.1">
    <property type="nucleotide sequence ID" value="NZ_JBBDGN010000001.1"/>
</dbReference>
<dbReference type="PROSITE" id="PS51257">
    <property type="entry name" value="PROKAR_LIPOPROTEIN"/>
    <property type="match status" value="1"/>
</dbReference>
<dbReference type="EMBL" id="JBBDGN010000001">
    <property type="protein sequence ID" value="MEJ1090516.1"/>
    <property type="molecule type" value="Genomic_DNA"/>
</dbReference>
<evidence type="ECO:0000313" key="3">
    <source>
        <dbReference type="Proteomes" id="UP001366085"/>
    </source>
</evidence>
<feature type="region of interest" description="Disordered" evidence="1">
    <location>
        <begin position="159"/>
        <end position="183"/>
    </location>
</feature>
<keyword evidence="3" id="KW-1185">Reference proteome</keyword>
<proteinExistence type="predicted"/>
<reference evidence="2 3" key="1">
    <citation type="submission" date="2024-02" db="EMBL/GenBank/DDBJ databases">
        <authorList>
            <person name="Saticioglu I.B."/>
        </authorList>
    </citation>
    <scope>NUCLEOTIDE SEQUENCE [LARGE SCALE GENOMIC DNA]</scope>
    <source>
        <strain evidence="2 3">Mu-43</strain>
    </source>
</reference>
<sequence length="183" mass="19506">MTGARGLMAGARGLRAAVMLGVVALALSGCVYAQIPADDGAGPDPVDGGSPSAEPLEGGLPEELTFAAGQELPDGAYIQWGDGFIADEGWEIREPDNGHGEWMYGTTDGRCTARFWQGLIRDSEVADEGVRDDEKGSDLLLASVLDLSEAELAAAVMHDRHRGGIRMPTRDARRRDRRGRRSA</sequence>
<evidence type="ECO:0000313" key="2">
    <source>
        <dbReference type="EMBL" id="MEJ1090516.1"/>
    </source>
</evidence>
<dbReference type="Proteomes" id="UP001366085">
    <property type="component" value="Unassembled WGS sequence"/>
</dbReference>